<dbReference type="PANTHER" id="PTHR30055">
    <property type="entry name" value="HTH-TYPE TRANSCRIPTIONAL REGULATOR RUTR"/>
    <property type="match status" value="1"/>
</dbReference>
<proteinExistence type="predicted"/>
<evidence type="ECO:0000313" key="6">
    <source>
        <dbReference type="Proteomes" id="UP000294723"/>
    </source>
</evidence>
<dbReference type="Pfam" id="PF00440">
    <property type="entry name" value="TetR_N"/>
    <property type="match status" value="1"/>
</dbReference>
<dbReference type="EMBL" id="SMLA01000013">
    <property type="protein sequence ID" value="TDD89239.1"/>
    <property type="molecule type" value="Genomic_DNA"/>
</dbReference>
<dbReference type="InterPro" id="IPR001647">
    <property type="entry name" value="HTH_TetR"/>
</dbReference>
<sequence length="231" mass="25163">MLATGLNAFAERAILGGPHPAPAEIRTPSRRRQEPADSRGLILDAAARIAAESGYEPTTISKITKRSGLPVSSVYWYFKDKDELLAEVVRHSFDEWRAQQPALAPLAAGVPLTEGLAAVLSTSVRSLPAAPDFLRIGHMLTLEKRETEPAARTLFLQIRDSVEGNLADWFARELTPSVLTTRPRLPQHLAQLVIAATDGLFLAHQIHEAWNPDEFVALIVDIVHASIAATG</sequence>
<dbReference type="InterPro" id="IPR009057">
    <property type="entry name" value="Homeodomain-like_sf"/>
</dbReference>
<evidence type="ECO:0000259" key="4">
    <source>
        <dbReference type="PROSITE" id="PS50977"/>
    </source>
</evidence>
<keyword evidence="1 2" id="KW-0238">DNA-binding</keyword>
<evidence type="ECO:0000256" key="1">
    <source>
        <dbReference type="ARBA" id="ARBA00023125"/>
    </source>
</evidence>
<organism evidence="5 6">
    <name type="scientific">Saccharopolyspora karakumensis</name>
    <dbReference type="NCBI Taxonomy" id="2530386"/>
    <lineage>
        <taxon>Bacteria</taxon>
        <taxon>Bacillati</taxon>
        <taxon>Actinomycetota</taxon>
        <taxon>Actinomycetes</taxon>
        <taxon>Pseudonocardiales</taxon>
        <taxon>Pseudonocardiaceae</taxon>
        <taxon>Saccharopolyspora</taxon>
    </lineage>
</organism>
<dbReference type="AlphaFoldDB" id="A0A4R5BT79"/>
<dbReference type="SUPFAM" id="SSF46689">
    <property type="entry name" value="Homeodomain-like"/>
    <property type="match status" value="1"/>
</dbReference>
<reference evidence="5 6" key="1">
    <citation type="submission" date="2019-03" db="EMBL/GenBank/DDBJ databases">
        <title>Draft genome sequences of novel Actinobacteria.</title>
        <authorList>
            <person name="Sahin N."/>
            <person name="Ay H."/>
            <person name="Saygin H."/>
        </authorList>
    </citation>
    <scope>NUCLEOTIDE SEQUENCE [LARGE SCALE GENOMIC DNA]</scope>
    <source>
        <strain evidence="5 6">5K548</strain>
    </source>
</reference>
<feature type="region of interest" description="Disordered" evidence="3">
    <location>
        <begin position="17"/>
        <end position="37"/>
    </location>
</feature>
<comment type="caution">
    <text evidence="5">The sequence shown here is derived from an EMBL/GenBank/DDBJ whole genome shotgun (WGS) entry which is preliminary data.</text>
</comment>
<dbReference type="GO" id="GO:0000976">
    <property type="term" value="F:transcription cis-regulatory region binding"/>
    <property type="evidence" value="ECO:0007669"/>
    <property type="project" value="TreeGrafter"/>
</dbReference>
<evidence type="ECO:0000256" key="2">
    <source>
        <dbReference type="PROSITE-ProRule" id="PRU00335"/>
    </source>
</evidence>
<keyword evidence="6" id="KW-1185">Reference proteome</keyword>
<accession>A0A4R5BT79</accession>
<name>A0A4R5BT79_9PSEU</name>
<dbReference type="Proteomes" id="UP000294723">
    <property type="component" value="Unassembled WGS sequence"/>
</dbReference>
<dbReference type="PRINTS" id="PR00455">
    <property type="entry name" value="HTHTETR"/>
</dbReference>
<evidence type="ECO:0000313" key="5">
    <source>
        <dbReference type="EMBL" id="TDD89239.1"/>
    </source>
</evidence>
<protein>
    <submittedName>
        <fullName evidence="5">TetR/AcrR family transcriptional regulator</fullName>
    </submittedName>
</protein>
<gene>
    <name evidence="5" type="ORF">E1202_11665</name>
</gene>
<dbReference type="InterPro" id="IPR050109">
    <property type="entry name" value="HTH-type_TetR-like_transc_reg"/>
</dbReference>
<dbReference type="PROSITE" id="PS50977">
    <property type="entry name" value="HTH_TETR_2"/>
    <property type="match status" value="1"/>
</dbReference>
<dbReference type="PANTHER" id="PTHR30055:SF226">
    <property type="entry name" value="HTH-TYPE TRANSCRIPTIONAL REGULATOR PKSA"/>
    <property type="match status" value="1"/>
</dbReference>
<evidence type="ECO:0000256" key="3">
    <source>
        <dbReference type="SAM" id="MobiDB-lite"/>
    </source>
</evidence>
<feature type="DNA-binding region" description="H-T-H motif" evidence="2">
    <location>
        <begin position="59"/>
        <end position="78"/>
    </location>
</feature>
<dbReference type="GO" id="GO:0003700">
    <property type="term" value="F:DNA-binding transcription factor activity"/>
    <property type="evidence" value="ECO:0007669"/>
    <property type="project" value="TreeGrafter"/>
</dbReference>
<dbReference type="Gene3D" id="1.10.357.10">
    <property type="entry name" value="Tetracycline Repressor, domain 2"/>
    <property type="match status" value="1"/>
</dbReference>
<feature type="domain" description="HTH tetR-type" evidence="4">
    <location>
        <begin position="36"/>
        <end position="96"/>
    </location>
</feature>